<comment type="caution">
    <text evidence="3">The sequence shown here is derived from an EMBL/GenBank/DDBJ whole genome shotgun (WGS) entry which is preliminary data.</text>
</comment>
<dbReference type="InterPro" id="IPR036457">
    <property type="entry name" value="PPM-type-like_dom_sf"/>
</dbReference>
<dbReference type="GO" id="GO:0016791">
    <property type="term" value="F:phosphatase activity"/>
    <property type="evidence" value="ECO:0007669"/>
    <property type="project" value="TreeGrafter"/>
</dbReference>
<proteinExistence type="predicted"/>
<protein>
    <recommendedName>
        <fullName evidence="2">PPM-type phosphatase domain-containing protein</fullName>
    </recommendedName>
</protein>
<name>A0A316THX9_9ACTN</name>
<evidence type="ECO:0000313" key="4">
    <source>
        <dbReference type="Proteomes" id="UP000245507"/>
    </source>
</evidence>
<dbReference type="AlphaFoldDB" id="A0A316THX9"/>
<dbReference type="Proteomes" id="UP000245507">
    <property type="component" value="Unassembled WGS sequence"/>
</dbReference>
<dbReference type="EMBL" id="QGDD01000001">
    <property type="protein sequence ID" value="PWN04183.1"/>
    <property type="molecule type" value="Genomic_DNA"/>
</dbReference>
<dbReference type="InterPro" id="IPR052016">
    <property type="entry name" value="Bact_Sigma-Reg"/>
</dbReference>
<feature type="domain" description="PPM-type phosphatase" evidence="2">
    <location>
        <begin position="313"/>
        <end position="522"/>
    </location>
</feature>
<sequence length="537" mass="57323">MVVIGLVLTAASSVVAHRVDRSTEERLLETQTEQAAAVLSTAIAIIQLPLTTGLQVQANAGMDGNPAVFRRTFAANISEDPLFASASLWRAEEGGEEELTRLSTVGSEPALDPDGARAEELVLRALAVTTPVVEKVEVGDRVRLVYAQADPDTGFVIKIERELPADRRSVVDDDSAFSNLDYAIYIGDQTRLDDLTTTSVELDDLPLEGSTARTTIAFGDTVLTLVTRPNRHLGSGLSKWLPLILLLSGLVLTAASALITRTLSNRGNRAEEDAATITRLYEKNNELYEEQRALFLRLQRALLPHVIPTIPELEIASSYVAGTKGIEIGGDWYSIVDVGEDHFGFVVGDVSGKGVDTVAEMARARFTLRAYLLDGKTPAEALEKCSSQFDIAVDEHIVTVIVGLGTWATGEVVVANAGHPLPLLMTEAGSDYVTMPVGPPLGVGESTYESVTVTMPPGSTLFAFTDGLVERRGEDIDVGMERLVDAVEEHRDEPLADLVTSVLAALHDKEVADDTAVLALRRSTLGAPGSAPGGSGT</sequence>
<dbReference type="InterPro" id="IPR001932">
    <property type="entry name" value="PPM-type_phosphatase-like_dom"/>
</dbReference>
<reference evidence="3 4" key="1">
    <citation type="submission" date="2018-05" db="EMBL/GenBank/DDBJ databases">
        <title>Nocardioides silvaticus genome.</title>
        <authorList>
            <person name="Li C."/>
            <person name="Wang G."/>
        </authorList>
    </citation>
    <scope>NUCLEOTIDE SEQUENCE [LARGE SCALE GENOMIC DNA]</scope>
    <source>
        <strain evidence="3 4">CCTCC AB 2018079</strain>
    </source>
</reference>
<dbReference type="SMART" id="SM00331">
    <property type="entry name" value="PP2C_SIG"/>
    <property type="match status" value="1"/>
</dbReference>
<gene>
    <name evidence="3" type="ORF">DJ010_00550</name>
</gene>
<dbReference type="PANTHER" id="PTHR43156">
    <property type="entry name" value="STAGE II SPORULATION PROTEIN E-RELATED"/>
    <property type="match status" value="1"/>
</dbReference>
<evidence type="ECO:0000256" key="1">
    <source>
        <dbReference type="ARBA" id="ARBA00022801"/>
    </source>
</evidence>
<evidence type="ECO:0000259" key="2">
    <source>
        <dbReference type="SMART" id="SM00331"/>
    </source>
</evidence>
<evidence type="ECO:0000313" key="3">
    <source>
        <dbReference type="EMBL" id="PWN04183.1"/>
    </source>
</evidence>
<keyword evidence="4" id="KW-1185">Reference proteome</keyword>
<organism evidence="3 4">
    <name type="scientific">Nocardioides silvaticus</name>
    <dbReference type="NCBI Taxonomy" id="2201891"/>
    <lineage>
        <taxon>Bacteria</taxon>
        <taxon>Bacillati</taxon>
        <taxon>Actinomycetota</taxon>
        <taxon>Actinomycetes</taxon>
        <taxon>Propionibacteriales</taxon>
        <taxon>Nocardioidaceae</taxon>
        <taxon>Nocardioides</taxon>
    </lineage>
</organism>
<dbReference type="PANTHER" id="PTHR43156:SF2">
    <property type="entry name" value="STAGE II SPORULATION PROTEIN E"/>
    <property type="match status" value="1"/>
</dbReference>
<dbReference type="Gene3D" id="3.60.40.10">
    <property type="entry name" value="PPM-type phosphatase domain"/>
    <property type="match status" value="1"/>
</dbReference>
<keyword evidence="1" id="KW-0378">Hydrolase</keyword>
<accession>A0A316THX9</accession>
<dbReference type="Pfam" id="PF07228">
    <property type="entry name" value="SpoIIE"/>
    <property type="match status" value="1"/>
</dbReference>